<reference evidence="5" key="1">
    <citation type="submission" date="2025-08" db="UniProtKB">
        <authorList>
            <consortium name="RefSeq"/>
        </authorList>
    </citation>
    <scope>IDENTIFICATION</scope>
    <source>
        <tissue evidence="5">Muscle</tissue>
    </source>
</reference>
<name>A0A9R0AI87_CYPCA</name>
<evidence type="ECO:0000256" key="3">
    <source>
        <dbReference type="SAM" id="MobiDB-lite"/>
    </source>
</evidence>
<accession>A0A9R0AI87</accession>
<dbReference type="InterPro" id="IPR000719">
    <property type="entry name" value="Prot_kinase_dom"/>
</dbReference>
<dbReference type="OrthoDB" id="8068875at2759"/>
<dbReference type="Proteomes" id="UP001155660">
    <property type="component" value="Chromosome B17"/>
</dbReference>
<evidence type="ECO:0000256" key="2">
    <source>
        <dbReference type="ARBA" id="ARBA00022840"/>
    </source>
</evidence>
<dbReference type="GO" id="GO:0005524">
    <property type="term" value="F:ATP binding"/>
    <property type="evidence" value="ECO:0007669"/>
    <property type="project" value="UniProtKB-KW"/>
</dbReference>
<evidence type="ECO:0000256" key="1">
    <source>
        <dbReference type="ARBA" id="ARBA00022741"/>
    </source>
</evidence>
<dbReference type="GO" id="GO:0019901">
    <property type="term" value="F:protein kinase binding"/>
    <property type="evidence" value="ECO:0007669"/>
    <property type="project" value="TreeGrafter"/>
</dbReference>
<dbReference type="InterPro" id="IPR051997">
    <property type="entry name" value="STK_NEK"/>
</dbReference>
<dbReference type="RefSeq" id="XP_042599035.1">
    <property type="nucleotide sequence ID" value="XM_042743101.1"/>
</dbReference>
<dbReference type="GeneID" id="122140249"/>
<dbReference type="KEGG" id="ccar:122140249"/>
<gene>
    <name evidence="5" type="primary">LOC122140249</name>
</gene>
<feature type="domain" description="Protein kinase" evidence="4">
    <location>
        <begin position="1"/>
        <end position="72"/>
    </location>
</feature>
<dbReference type="PROSITE" id="PS50011">
    <property type="entry name" value="PROTEIN_KINASE_DOM"/>
    <property type="match status" value="1"/>
</dbReference>
<dbReference type="PANTHER" id="PTHR44535:SF1">
    <property type="entry name" value="SERINE_THREONINE-PROTEIN KINASE NEK9"/>
    <property type="match status" value="1"/>
</dbReference>
<dbReference type="GO" id="GO:0005813">
    <property type="term" value="C:centrosome"/>
    <property type="evidence" value="ECO:0007669"/>
    <property type="project" value="TreeGrafter"/>
</dbReference>
<proteinExistence type="predicted"/>
<organism evidence="5">
    <name type="scientific">Cyprinus carpio</name>
    <name type="common">Common carp</name>
    <dbReference type="NCBI Taxonomy" id="7962"/>
    <lineage>
        <taxon>Eukaryota</taxon>
        <taxon>Metazoa</taxon>
        <taxon>Chordata</taxon>
        <taxon>Craniata</taxon>
        <taxon>Vertebrata</taxon>
        <taxon>Euteleostomi</taxon>
        <taxon>Actinopterygii</taxon>
        <taxon>Neopterygii</taxon>
        <taxon>Teleostei</taxon>
        <taxon>Ostariophysi</taxon>
        <taxon>Cypriniformes</taxon>
        <taxon>Cyprinidae</taxon>
        <taxon>Cyprininae</taxon>
        <taxon>Cyprinus</taxon>
    </lineage>
</organism>
<feature type="region of interest" description="Disordered" evidence="3">
    <location>
        <begin position="88"/>
        <end position="114"/>
    </location>
</feature>
<dbReference type="PANTHER" id="PTHR44535">
    <property type="entry name" value="PROTEIN CBG16200"/>
    <property type="match status" value="1"/>
</dbReference>
<keyword evidence="1" id="KW-0547">Nucleotide-binding</keyword>
<keyword evidence="2" id="KW-0067">ATP-binding</keyword>
<sequence length="129" mass="14017">MGCVLFELLTLTRTFDATNPLNLCVKIVQGNWTMEINSDVYTSDLIKLVYECLDQDPEKRPTAEQILEQPVISRVRAELEGRVAALEFQPSETQVEHGDGDAGGGGDDALEGGVFLGRGEVHSSEAGHV</sequence>
<dbReference type="GO" id="GO:0004672">
    <property type="term" value="F:protein kinase activity"/>
    <property type="evidence" value="ECO:0007669"/>
    <property type="project" value="InterPro"/>
</dbReference>
<dbReference type="AlphaFoldDB" id="A0A9R0AI87"/>
<evidence type="ECO:0000313" key="5">
    <source>
        <dbReference type="RefSeq" id="XP_042599035.1"/>
    </source>
</evidence>
<evidence type="ECO:0000259" key="4">
    <source>
        <dbReference type="PROSITE" id="PS50011"/>
    </source>
</evidence>
<protein>
    <submittedName>
        <fullName evidence="5">Serine/threonine-protein kinase Nek9-like</fullName>
    </submittedName>
</protein>